<comment type="caution">
    <text evidence="2">The sequence shown here is derived from an EMBL/GenBank/DDBJ whole genome shotgun (WGS) entry which is preliminary data.</text>
</comment>
<feature type="region of interest" description="Disordered" evidence="1">
    <location>
        <begin position="48"/>
        <end position="69"/>
    </location>
</feature>
<sequence>MSVLNATGNHFVVIQLSEENIAKWKVEHLFGKKRKKEQRVMCKMEANKIKKPSLSSSKETAALSGSSCT</sequence>
<feature type="compositionally biased region" description="Polar residues" evidence="1">
    <location>
        <begin position="53"/>
        <end position="69"/>
    </location>
</feature>
<name>A0A699HRQ0_TANCI</name>
<protein>
    <submittedName>
        <fullName evidence="2">Uncharacterized protein</fullName>
    </submittedName>
</protein>
<evidence type="ECO:0000256" key="1">
    <source>
        <dbReference type="SAM" id="MobiDB-lite"/>
    </source>
</evidence>
<organism evidence="2">
    <name type="scientific">Tanacetum cinerariifolium</name>
    <name type="common">Dalmatian daisy</name>
    <name type="synonym">Chrysanthemum cinerariifolium</name>
    <dbReference type="NCBI Taxonomy" id="118510"/>
    <lineage>
        <taxon>Eukaryota</taxon>
        <taxon>Viridiplantae</taxon>
        <taxon>Streptophyta</taxon>
        <taxon>Embryophyta</taxon>
        <taxon>Tracheophyta</taxon>
        <taxon>Spermatophyta</taxon>
        <taxon>Magnoliopsida</taxon>
        <taxon>eudicotyledons</taxon>
        <taxon>Gunneridae</taxon>
        <taxon>Pentapetalae</taxon>
        <taxon>asterids</taxon>
        <taxon>campanulids</taxon>
        <taxon>Asterales</taxon>
        <taxon>Asteraceae</taxon>
        <taxon>Asteroideae</taxon>
        <taxon>Anthemideae</taxon>
        <taxon>Anthemidinae</taxon>
        <taxon>Tanacetum</taxon>
    </lineage>
</organism>
<reference evidence="2" key="1">
    <citation type="journal article" date="2019" name="Sci. Rep.">
        <title>Draft genome of Tanacetum cinerariifolium, the natural source of mosquito coil.</title>
        <authorList>
            <person name="Yamashiro T."/>
            <person name="Shiraishi A."/>
            <person name="Satake H."/>
            <person name="Nakayama K."/>
        </authorList>
    </citation>
    <scope>NUCLEOTIDE SEQUENCE</scope>
</reference>
<dbReference type="AlphaFoldDB" id="A0A699HRQ0"/>
<accession>A0A699HRQ0</accession>
<gene>
    <name evidence="2" type="ORF">Tci_439854</name>
</gene>
<dbReference type="EMBL" id="BKCJ010199497">
    <property type="protein sequence ID" value="GEY67880.1"/>
    <property type="molecule type" value="Genomic_DNA"/>
</dbReference>
<proteinExistence type="predicted"/>
<evidence type="ECO:0000313" key="2">
    <source>
        <dbReference type="EMBL" id="GEY67880.1"/>
    </source>
</evidence>